<dbReference type="InterPro" id="IPR006671">
    <property type="entry name" value="Cyclin_N"/>
</dbReference>
<dbReference type="PANTHER" id="PTHR15615">
    <property type="match status" value="1"/>
</dbReference>
<gene>
    <name evidence="3" type="ORF">K443DRAFT_677461</name>
</gene>
<dbReference type="Proteomes" id="UP000054477">
    <property type="component" value="Unassembled WGS sequence"/>
</dbReference>
<evidence type="ECO:0000313" key="3">
    <source>
        <dbReference type="EMBL" id="KIK02614.1"/>
    </source>
</evidence>
<accession>A0A0C9XM37</accession>
<sequence length="372" mass="42247">MDTITTAYDRRMTGHHYDHYYFRWASAVTTYAPPQYYVTIPRQLSLSAPYYGFEPIARLCDRFIRSLFPLPQSHGQQSLPQFIAYTLYRSQVHASVTYSSLILLRRLQKKHPQANGMRGEQLFITTLIIAAKILNDRTYSNTAWVTVSRNQFTREAINEMERQMCGYLNFKLAIFGPMLEVFEEAVKRDFNEDRTSYPSYSYDMVSPRKKEKKKTIKRLVLVPAESPSADYTPRSSAGYAPCASGYAHTAGLNYTPPAPPPVSGPSAASSYQPGQSRRPRSISLVRKIPMPNIRRATITPSDSTPFIPAFGLYPGADTYQPRRRRCNSVIIMPMPNVRQPSIQMLSRKIEPPSAPVIPFVPVSAPMVGTRYY</sequence>
<dbReference type="GO" id="GO:0000307">
    <property type="term" value="C:cyclin-dependent protein kinase holoenzyme complex"/>
    <property type="evidence" value="ECO:0007669"/>
    <property type="project" value="TreeGrafter"/>
</dbReference>
<dbReference type="AlphaFoldDB" id="A0A0C9XM37"/>
<dbReference type="STRING" id="1095629.A0A0C9XM37"/>
<dbReference type="Gene3D" id="1.10.472.10">
    <property type="entry name" value="Cyclin-like"/>
    <property type="match status" value="1"/>
</dbReference>
<feature type="region of interest" description="Disordered" evidence="1">
    <location>
        <begin position="255"/>
        <end position="281"/>
    </location>
</feature>
<reference evidence="4" key="2">
    <citation type="submission" date="2015-01" db="EMBL/GenBank/DDBJ databases">
        <title>Evolutionary Origins and Diversification of the Mycorrhizal Mutualists.</title>
        <authorList>
            <consortium name="DOE Joint Genome Institute"/>
            <consortium name="Mycorrhizal Genomics Consortium"/>
            <person name="Kohler A."/>
            <person name="Kuo A."/>
            <person name="Nagy L.G."/>
            <person name="Floudas D."/>
            <person name="Copeland A."/>
            <person name="Barry K.W."/>
            <person name="Cichocki N."/>
            <person name="Veneault-Fourrey C."/>
            <person name="LaButti K."/>
            <person name="Lindquist E.A."/>
            <person name="Lipzen A."/>
            <person name="Lundell T."/>
            <person name="Morin E."/>
            <person name="Murat C."/>
            <person name="Riley R."/>
            <person name="Ohm R."/>
            <person name="Sun H."/>
            <person name="Tunlid A."/>
            <person name="Henrissat B."/>
            <person name="Grigoriev I.V."/>
            <person name="Hibbett D.S."/>
            <person name="Martin F."/>
        </authorList>
    </citation>
    <scope>NUCLEOTIDE SEQUENCE [LARGE SCALE GENOMIC DNA]</scope>
    <source>
        <strain evidence="4">LaAM-08-1</strain>
    </source>
</reference>
<evidence type="ECO:0000313" key="4">
    <source>
        <dbReference type="Proteomes" id="UP000054477"/>
    </source>
</evidence>
<name>A0A0C9XM37_9AGAR</name>
<dbReference type="EMBL" id="KN838590">
    <property type="protein sequence ID" value="KIK02614.1"/>
    <property type="molecule type" value="Genomic_DNA"/>
</dbReference>
<dbReference type="InterPro" id="IPR013922">
    <property type="entry name" value="Cyclin_PHO80-like"/>
</dbReference>
<dbReference type="PANTHER" id="PTHR15615:SF108">
    <property type="entry name" value="PROTEIN CNPPD1"/>
    <property type="match status" value="1"/>
</dbReference>
<dbReference type="CDD" id="cd20557">
    <property type="entry name" value="CYCLIN_ScPCL1-like"/>
    <property type="match status" value="1"/>
</dbReference>
<proteinExistence type="predicted"/>
<dbReference type="Pfam" id="PF00134">
    <property type="entry name" value="Cyclin_N"/>
    <property type="match status" value="1"/>
</dbReference>
<dbReference type="HOGENOM" id="CLU_063270_0_0_1"/>
<keyword evidence="4" id="KW-1185">Reference proteome</keyword>
<feature type="domain" description="Cyclin N-terminal" evidence="2">
    <location>
        <begin position="77"/>
        <end position="172"/>
    </location>
</feature>
<dbReference type="GO" id="GO:0016538">
    <property type="term" value="F:cyclin-dependent protein serine/threonine kinase regulator activity"/>
    <property type="evidence" value="ECO:0007669"/>
    <property type="project" value="TreeGrafter"/>
</dbReference>
<reference evidence="3 4" key="1">
    <citation type="submission" date="2014-04" db="EMBL/GenBank/DDBJ databases">
        <authorList>
            <consortium name="DOE Joint Genome Institute"/>
            <person name="Kuo A."/>
            <person name="Kohler A."/>
            <person name="Nagy L.G."/>
            <person name="Floudas D."/>
            <person name="Copeland A."/>
            <person name="Barry K.W."/>
            <person name="Cichocki N."/>
            <person name="Veneault-Fourrey C."/>
            <person name="LaButti K."/>
            <person name="Lindquist E.A."/>
            <person name="Lipzen A."/>
            <person name="Lundell T."/>
            <person name="Morin E."/>
            <person name="Murat C."/>
            <person name="Sun H."/>
            <person name="Tunlid A."/>
            <person name="Henrissat B."/>
            <person name="Grigoriev I.V."/>
            <person name="Hibbett D.S."/>
            <person name="Martin F."/>
            <person name="Nordberg H.P."/>
            <person name="Cantor M.N."/>
            <person name="Hua S.X."/>
        </authorList>
    </citation>
    <scope>NUCLEOTIDE SEQUENCE [LARGE SCALE GENOMIC DNA]</scope>
    <source>
        <strain evidence="3 4">LaAM-08-1</strain>
    </source>
</reference>
<evidence type="ECO:0000256" key="1">
    <source>
        <dbReference type="SAM" id="MobiDB-lite"/>
    </source>
</evidence>
<dbReference type="GO" id="GO:0005634">
    <property type="term" value="C:nucleus"/>
    <property type="evidence" value="ECO:0007669"/>
    <property type="project" value="TreeGrafter"/>
</dbReference>
<dbReference type="OrthoDB" id="286814at2759"/>
<dbReference type="SUPFAM" id="SSF47954">
    <property type="entry name" value="Cyclin-like"/>
    <property type="match status" value="1"/>
</dbReference>
<organism evidence="3 4">
    <name type="scientific">Laccaria amethystina LaAM-08-1</name>
    <dbReference type="NCBI Taxonomy" id="1095629"/>
    <lineage>
        <taxon>Eukaryota</taxon>
        <taxon>Fungi</taxon>
        <taxon>Dikarya</taxon>
        <taxon>Basidiomycota</taxon>
        <taxon>Agaricomycotina</taxon>
        <taxon>Agaricomycetes</taxon>
        <taxon>Agaricomycetidae</taxon>
        <taxon>Agaricales</taxon>
        <taxon>Agaricineae</taxon>
        <taxon>Hydnangiaceae</taxon>
        <taxon>Laccaria</taxon>
    </lineage>
</organism>
<protein>
    <recommendedName>
        <fullName evidence="2">Cyclin N-terminal domain-containing protein</fullName>
    </recommendedName>
</protein>
<dbReference type="GO" id="GO:0019901">
    <property type="term" value="F:protein kinase binding"/>
    <property type="evidence" value="ECO:0007669"/>
    <property type="project" value="InterPro"/>
</dbReference>
<dbReference type="InterPro" id="IPR036915">
    <property type="entry name" value="Cyclin-like_sf"/>
</dbReference>
<evidence type="ECO:0000259" key="2">
    <source>
        <dbReference type="Pfam" id="PF00134"/>
    </source>
</evidence>